<organism evidence="11 12">
    <name type="scientific">Thermosynechococcus sichuanensis E542</name>
    <dbReference type="NCBI Taxonomy" id="2016101"/>
    <lineage>
        <taxon>Bacteria</taxon>
        <taxon>Bacillati</taxon>
        <taxon>Cyanobacteriota</taxon>
        <taxon>Cyanophyceae</taxon>
        <taxon>Acaryochloridales</taxon>
        <taxon>Thermosynechococcaceae</taxon>
        <taxon>Thermosynechococcus</taxon>
        <taxon>Thermosynechococcus sichuanensis</taxon>
    </lineage>
</organism>
<dbReference type="GO" id="GO:0005524">
    <property type="term" value="F:ATP binding"/>
    <property type="evidence" value="ECO:0007669"/>
    <property type="project" value="UniProtKB-KW"/>
</dbReference>
<dbReference type="CDD" id="cd00060">
    <property type="entry name" value="FHA"/>
    <property type="match status" value="2"/>
</dbReference>
<gene>
    <name evidence="11" type="ORF">D3A95_13345</name>
</gene>
<evidence type="ECO:0000256" key="7">
    <source>
        <dbReference type="ARBA" id="ARBA00023136"/>
    </source>
</evidence>
<dbReference type="Pfam" id="PF00498">
    <property type="entry name" value="FHA"/>
    <property type="match status" value="2"/>
</dbReference>
<keyword evidence="5" id="KW-0067">ATP-binding</keyword>
<comment type="subcellular location">
    <subcellularLocation>
        <location evidence="1">Membrane</location>
        <topology evidence="1">Multi-pass membrane protein</topology>
    </subcellularLocation>
</comment>
<keyword evidence="12" id="KW-1185">Reference proteome</keyword>
<feature type="transmembrane region" description="Helical" evidence="8">
    <location>
        <begin position="646"/>
        <end position="666"/>
    </location>
</feature>
<dbReference type="GO" id="GO:0140359">
    <property type="term" value="F:ABC-type transporter activity"/>
    <property type="evidence" value="ECO:0007669"/>
    <property type="project" value="InterPro"/>
</dbReference>
<protein>
    <submittedName>
        <fullName evidence="11">FHA domain-containing protein</fullName>
    </submittedName>
</protein>
<dbReference type="InterPro" id="IPR013525">
    <property type="entry name" value="ABC2_TM"/>
</dbReference>
<feature type="domain" description="ABC transporter" evidence="10">
    <location>
        <begin position="216"/>
        <end position="450"/>
    </location>
</feature>
<dbReference type="Gene3D" id="2.60.200.20">
    <property type="match status" value="2"/>
</dbReference>
<dbReference type="SMART" id="SM00240">
    <property type="entry name" value="FHA"/>
    <property type="match status" value="2"/>
</dbReference>
<feature type="transmembrane region" description="Helical" evidence="8">
    <location>
        <begin position="563"/>
        <end position="585"/>
    </location>
</feature>
<evidence type="ECO:0000256" key="2">
    <source>
        <dbReference type="ARBA" id="ARBA00022448"/>
    </source>
</evidence>
<sequence length="875" mass="97695">MASHSNEATVLASDQDSSPFLQISTPASVEEFPLLQAMVRVGRSPHNEIVISYPTISRHHFEIVKTDTGYHIRDLDSKLGLVYGDRPIKEKDLKDGDTFYIGANVKITFREGQAQFLQKAISFQGKTVLRIGRGDDNDIQIDHPQISRHHAKIERQGTSIVITDLNSSNGVFCNGKRLTKPHALRIGDKIRIGPYLLQINVDETITVDNETGSIRLDAFGLEKVVKGNKKLLHDVSLSILPREFVVIAGVSGCGKSTLLRALTGFNPASSGTVLVNGNDLYHNFDAYRSQFAYVPQEDIVHKELTVEEALDFAAQLRMPADITPTERHSRVEEVMQILGLSQRRDVPIKNLSGGQLKRVSIGVELITKPSLFFLDEATSGLDPGTEADVMTLLRRLANGGCTVVLITHVTENIKLCNLVLFLAAGGRIAYFGPPHEAPEYFGVKSFNDIYPLVERERSPEEWQQLYLQSKQYKTYVLDRQKSVVCHLDHGRTPDAQGKRASKIPQYHPVSGLRQYLILLQREAAVLLRDRVSLILNFSIPFFIGLLDLIVWDRHLFDIRKGDAASAITMLFATALVAVMVGNLTTMREIAKEREIYRREHLVGLKIGAYVFSKTTVALLLALYQASAFLLFKNIAIDFPGDSLTQLQLWLTMFLASFSGMMMGLLVSALSPNTAIAPLLLILFLIPQVTFGGGIIAPSQMNPIGQVMNVFTLTKWPFEAFVTITKVGKDVALDPCWTKPNETHPPESCRCTGAQLFKTCYFPGVRSYYTPALDEAEPQKPTEPATPTTPAAFATFQEEMANYKDDLEIWQDQYSNWMLKREKAIGQAEGIIDRLYGIYGEIFDVNVAGHWLIISLFIVLMFAMIVGIQIYFDTLH</sequence>
<evidence type="ECO:0000256" key="5">
    <source>
        <dbReference type="ARBA" id="ARBA00022840"/>
    </source>
</evidence>
<reference evidence="12" key="1">
    <citation type="submission" date="2018-09" db="EMBL/GenBank/DDBJ databases">
        <title>Complete genome sequence of thermophilic cyanobacteria strain Thermosynechococcus elongatus PKUAC-SCTE542.</title>
        <authorList>
            <person name="Liang Y."/>
            <person name="Tang J."/>
            <person name="Daroch M."/>
        </authorList>
    </citation>
    <scope>NUCLEOTIDE SEQUENCE [LARGE SCALE GENOMIC DNA]</scope>
    <source>
        <strain evidence="12">E542</strain>
    </source>
</reference>
<dbReference type="InterPro" id="IPR008984">
    <property type="entry name" value="SMAD_FHA_dom_sf"/>
</dbReference>
<dbReference type="InterPro" id="IPR003593">
    <property type="entry name" value="AAA+_ATPase"/>
</dbReference>
<feature type="domain" description="FHA" evidence="9">
    <location>
        <begin position="129"/>
        <end position="178"/>
    </location>
</feature>
<dbReference type="AlphaFoldDB" id="A0A7D6EVB4"/>
<proteinExistence type="predicted"/>
<keyword evidence="4" id="KW-0547">Nucleotide-binding</keyword>
<dbReference type="EMBL" id="CP032152">
    <property type="protein sequence ID" value="QLL29499.1"/>
    <property type="molecule type" value="Genomic_DNA"/>
</dbReference>
<accession>A0A7D6EVB4</accession>
<dbReference type="PROSITE" id="PS00211">
    <property type="entry name" value="ABC_TRANSPORTER_1"/>
    <property type="match status" value="1"/>
</dbReference>
<dbReference type="SMART" id="SM00382">
    <property type="entry name" value="AAA"/>
    <property type="match status" value="1"/>
</dbReference>
<dbReference type="InterPro" id="IPR017871">
    <property type="entry name" value="ABC_transporter-like_CS"/>
</dbReference>
<dbReference type="Pfam" id="PF00005">
    <property type="entry name" value="ABC_tran"/>
    <property type="match status" value="1"/>
</dbReference>
<evidence type="ECO:0000256" key="6">
    <source>
        <dbReference type="ARBA" id="ARBA00022989"/>
    </source>
</evidence>
<evidence type="ECO:0000256" key="1">
    <source>
        <dbReference type="ARBA" id="ARBA00004141"/>
    </source>
</evidence>
<dbReference type="InterPro" id="IPR027417">
    <property type="entry name" value="P-loop_NTPase"/>
</dbReference>
<evidence type="ECO:0000313" key="11">
    <source>
        <dbReference type="EMBL" id="QLL29499.1"/>
    </source>
</evidence>
<evidence type="ECO:0000259" key="9">
    <source>
        <dbReference type="PROSITE" id="PS50006"/>
    </source>
</evidence>
<dbReference type="PROSITE" id="PS50893">
    <property type="entry name" value="ABC_TRANSPORTER_2"/>
    <property type="match status" value="1"/>
</dbReference>
<dbReference type="InterPro" id="IPR050352">
    <property type="entry name" value="ABCG_transporters"/>
</dbReference>
<dbReference type="InterPro" id="IPR003439">
    <property type="entry name" value="ABC_transporter-like_ATP-bd"/>
</dbReference>
<feature type="domain" description="FHA" evidence="9">
    <location>
        <begin position="39"/>
        <end position="88"/>
    </location>
</feature>
<dbReference type="Proteomes" id="UP000261812">
    <property type="component" value="Chromosome"/>
</dbReference>
<keyword evidence="6 8" id="KW-1133">Transmembrane helix</keyword>
<evidence type="ECO:0000256" key="4">
    <source>
        <dbReference type="ARBA" id="ARBA00022741"/>
    </source>
</evidence>
<dbReference type="SUPFAM" id="SSF49879">
    <property type="entry name" value="SMAD/FHA domain"/>
    <property type="match status" value="2"/>
</dbReference>
<dbReference type="InterPro" id="IPR000253">
    <property type="entry name" value="FHA_dom"/>
</dbReference>
<keyword evidence="3 8" id="KW-0812">Transmembrane</keyword>
<dbReference type="Gene3D" id="3.40.50.300">
    <property type="entry name" value="P-loop containing nucleotide triphosphate hydrolases"/>
    <property type="match status" value="1"/>
</dbReference>
<dbReference type="PANTHER" id="PTHR48041:SF139">
    <property type="entry name" value="PROTEIN SCARLET"/>
    <property type="match status" value="1"/>
</dbReference>
<evidence type="ECO:0000256" key="8">
    <source>
        <dbReference type="SAM" id="Phobius"/>
    </source>
</evidence>
<dbReference type="GO" id="GO:0016887">
    <property type="term" value="F:ATP hydrolysis activity"/>
    <property type="evidence" value="ECO:0007669"/>
    <property type="project" value="InterPro"/>
</dbReference>
<evidence type="ECO:0000256" key="3">
    <source>
        <dbReference type="ARBA" id="ARBA00022692"/>
    </source>
</evidence>
<dbReference type="KEGG" id="tsq:D3A95_13345"/>
<dbReference type="PANTHER" id="PTHR48041">
    <property type="entry name" value="ABC TRANSPORTER G FAMILY MEMBER 28"/>
    <property type="match status" value="1"/>
</dbReference>
<dbReference type="Pfam" id="PF01061">
    <property type="entry name" value="ABC2_membrane"/>
    <property type="match status" value="1"/>
</dbReference>
<name>A0A7D6EVB4_9CYAN</name>
<dbReference type="SUPFAM" id="SSF52540">
    <property type="entry name" value="P-loop containing nucleoside triphosphate hydrolases"/>
    <property type="match status" value="1"/>
</dbReference>
<feature type="transmembrane region" description="Helical" evidence="8">
    <location>
        <begin position="678"/>
        <end position="696"/>
    </location>
</feature>
<feature type="transmembrane region" description="Helical" evidence="8">
    <location>
        <begin position="850"/>
        <end position="871"/>
    </location>
</feature>
<dbReference type="PROSITE" id="PS50006">
    <property type="entry name" value="FHA_DOMAIN"/>
    <property type="match status" value="2"/>
</dbReference>
<keyword evidence="7 8" id="KW-0472">Membrane</keyword>
<dbReference type="GO" id="GO:0016020">
    <property type="term" value="C:membrane"/>
    <property type="evidence" value="ECO:0007669"/>
    <property type="project" value="UniProtKB-SubCell"/>
</dbReference>
<evidence type="ECO:0000313" key="12">
    <source>
        <dbReference type="Proteomes" id="UP000261812"/>
    </source>
</evidence>
<feature type="transmembrane region" description="Helical" evidence="8">
    <location>
        <begin position="606"/>
        <end position="626"/>
    </location>
</feature>
<evidence type="ECO:0000259" key="10">
    <source>
        <dbReference type="PROSITE" id="PS50893"/>
    </source>
</evidence>
<keyword evidence="2" id="KW-0813">Transport</keyword>
<dbReference type="FunFam" id="3.40.50.300:FF:000474">
    <property type="entry name" value="Putative ABC transporter ATP-binding subunit"/>
    <property type="match status" value="1"/>
</dbReference>
<dbReference type="RefSeq" id="WP_181495125.1">
    <property type="nucleotide sequence ID" value="NZ_CP032152.1"/>
</dbReference>